<name>N1PRJ9_DOTSN</name>
<dbReference type="HOGENOM" id="CLU_2454719_0_0_1"/>
<evidence type="ECO:0000313" key="3">
    <source>
        <dbReference type="Proteomes" id="UP000016933"/>
    </source>
</evidence>
<proteinExistence type="predicted"/>
<feature type="region of interest" description="Disordered" evidence="1">
    <location>
        <begin position="1"/>
        <end position="25"/>
    </location>
</feature>
<feature type="compositionally biased region" description="Basic and acidic residues" evidence="1">
    <location>
        <begin position="74"/>
        <end position="89"/>
    </location>
</feature>
<dbReference type="EMBL" id="KB446538">
    <property type="protein sequence ID" value="EME45558.1"/>
    <property type="molecule type" value="Genomic_DNA"/>
</dbReference>
<feature type="region of interest" description="Disordered" evidence="1">
    <location>
        <begin position="68"/>
        <end position="89"/>
    </location>
</feature>
<organism evidence="2 3">
    <name type="scientific">Dothistroma septosporum (strain NZE10 / CBS 128990)</name>
    <name type="common">Red band needle blight fungus</name>
    <name type="synonym">Mycosphaerella pini</name>
    <dbReference type="NCBI Taxonomy" id="675120"/>
    <lineage>
        <taxon>Eukaryota</taxon>
        <taxon>Fungi</taxon>
        <taxon>Dikarya</taxon>
        <taxon>Ascomycota</taxon>
        <taxon>Pezizomycotina</taxon>
        <taxon>Dothideomycetes</taxon>
        <taxon>Dothideomycetidae</taxon>
        <taxon>Mycosphaerellales</taxon>
        <taxon>Mycosphaerellaceae</taxon>
        <taxon>Dothistroma</taxon>
    </lineage>
</organism>
<evidence type="ECO:0000256" key="1">
    <source>
        <dbReference type="SAM" id="MobiDB-lite"/>
    </source>
</evidence>
<sequence length="89" mass="9622">MSRGTMGSDTSQSTSGTTVQGDGTDAAANLQMRIARLTLEMQDVTRAEASRTAERLLSGQDFASYRLLLGTSQKQHDGDGEEQKGQKKR</sequence>
<dbReference type="OrthoDB" id="10544197at2759"/>
<reference evidence="2 3" key="2">
    <citation type="journal article" date="2012" name="PLoS Pathog.">
        <title>Diverse lifestyles and strategies of plant pathogenesis encoded in the genomes of eighteen Dothideomycetes fungi.</title>
        <authorList>
            <person name="Ohm R.A."/>
            <person name="Feau N."/>
            <person name="Henrissat B."/>
            <person name="Schoch C.L."/>
            <person name="Horwitz B.A."/>
            <person name="Barry K.W."/>
            <person name="Condon B.J."/>
            <person name="Copeland A.C."/>
            <person name="Dhillon B."/>
            <person name="Glaser F."/>
            <person name="Hesse C.N."/>
            <person name="Kosti I."/>
            <person name="LaButti K."/>
            <person name="Lindquist E.A."/>
            <person name="Lucas S."/>
            <person name="Salamov A.A."/>
            <person name="Bradshaw R.E."/>
            <person name="Ciuffetti L."/>
            <person name="Hamelin R.C."/>
            <person name="Kema G.H.J."/>
            <person name="Lawrence C."/>
            <person name="Scott J.A."/>
            <person name="Spatafora J.W."/>
            <person name="Turgeon B.G."/>
            <person name="de Wit P.J.G.M."/>
            <person name="Zhong S."/>
            <person name="Goodwin S.B."/>
            <person name="Grigoriev I.V."/>
        </authorList>
    </citation>
    <scope>NUCLEOTIDE SEQUENCE [LARGE SCALE GENOMIC DNA]</scope>
    <source>
        <strain evidence="3">NZE10 / CBS 128990</strain>
    </source>
</reference>
<gene>
    <name evidence="2" type="ORF">DOTSEDRAFT_23565</name>
</gene>
<reference evidence="3" key="1">
    <citation type="journal article" date="2012" name="PLoS Genet.">
        <title>The genomes of the fungal plant pathogens Cladosporium fulvum and Dothistroma septosporum reveal adaptation to different hosts and lifestyles but also signatures of common ancestry.</title>
        <authorList>
            <person name="de Wit P.J.G.M."/>
            <person name="van der Burgt A."/>
            <person name="Oekmen B."/>
            <person name="Stergiopoulos I."/>
            <person name="Abd-Elsalam K.A."/>
            <person name="Aerts A.L."/>
            <person name="Bahkali A.H."/>
            <person name="Beenen H.G."/>
            <person name="Chettri P."/>
            <person name="Cox M.P."/>
            <person name="Datema E."/>
            <person name="de Vries R.P."/>
            <person name="Dhillon B."/>
            <person name="Ganley A.R."/>
            <person name="Griffiths S.A."/>
            <person name="Guo Y."/>
            <person name="Hamelin R.C."/>
            <person name="Henrissat B."/>
            <person name="Kabir M.S."/>
            <person name="Jashni M.K."/>
            <person name="Kema G."/>
            <person name="Klaubauf S."/>
            <person name="Lapidus A."/>
            <person name="Levasseur A."/>
            <person name="Lindquist E."/>
            <person name="Mehrabi R."/>
            <person name="Ohm R.A."/>
            <person name="Owen T.J."/>
            <person name="Salamov A."/>
            <person name="Schwelm A."/>
            <person name="Schijlen E."/>
            <person name="Sun H."/>
            <person name="van den Burg H.A."/>
            <person name="van Ham R.C.H.J."/>
            <person name="Zhang S."/>
            <person name="Goodwin S.B."/>
            <person name="Grigoriev I.V."/>
            <person name="Collemare J."/>
            <person name="Bradshaw R.E."/>
        </authorList>
    </citation>
    <scope>NUCLEOTIDE SEQUENCE [LARGE SCALE GENOMIC DNA]</scope>
    <source>
        <strain evidence="3">NZE10 / CBS 128990</strain>
    </source>
</reference>
<dbReference type="AlphaFoldDB" id="N1PRJ9"/>
<accession>N1PRJ9</accession>
<protein>
    <submittedName>
        <fullName evidence="2">Uncharacterized protein</fullName>
    </submittedName>
</protein>
<evidence type="ECO:0000313" key="2">
    <source>
        <dbReference type="EMBL" id="EME45558.1"/>
    </source>
</evidence>
<keyword evidence="3" id="KW-1185">Reference proteome</keyword>
<dbReference type="Proteomes" id="UP000016933">
    <property type="component" value="Unassembled WGS sequence"/>
</dbReference>